<reference evidence="1 2" key="1">
    <citation type="submission" date="2019-06" db="EMBL/GenBank/DDBJ databases">
        <authorList>
            <person name="Rodrigo-Torres L."/>
            <person name="Arahal R. D."/>
            <person name="Lucena T."/>
        </authorList>
    </citation>
    <scope>NUCLEOTIDE SEQUENCE [LARGE SCALE GENOMIC DNA]</scope>
    <source>
        <strain evidence="1 2">SB0023/3</strain>
    </source>
</reference>
<dbReference type="RefSeq" id="WP_142585738.1">
    <property type="nucleotide sequence ID" value="NZ_CABFPH010000124.1"/>
</dbReference>
<name>A0A509EJ90_9HYPH</name>
<keyword evidence="2" id="KW-1185">Reference proteome</keyword>
<proteinExistence type="predicted"/>
<evidence type="ECO:0000313" key="1">
    <source>
        <dbReference type="EMBL" id="VUD74437.1"/>
    </source>
</evidence>
<accession>A0A509EJ90</accession>
<dbReference type="EMBL" id="CABFPH010000124">
    <property type="protein sequence ID" value="VUD74437.1"/>
    <property type="molecule type" value="Genomic_DNA"/>
</dbReference>
<evidence type="ECO:0000313" key="2">
    <source>
        <dbReference type="Proteomes" id="UP000410984"/>
    </source>
</evidence>
<protein>
    <submittedName>
        <fullName evidence="1">Uncharacterized protein</fullName>
    </submittedName>
</protein>
<dbReference type="AlphaFoldDB" id="A0A509EJ90"/>
<gene>
    <name evidence="1" type="ORF">MET9862_05067</name>
</gene>
<dbReference type="OrthoDB" id="9869827at2"/>
<dbReference type="Proteomes" id="UP000410984">
    <property type="component" value="Unassembled WGS sequence"/>
</dbReference>
<organism evidence="1 2">
    <name type="scientific">Methylobacterium symbioticum</name>
    <dbReference type="NCBI Taxonomy" id="2584084"/>
    <lineage>
        <taxon>Bacteria</taxon>
        <taxon>Pseudomonadati</taxon>
        <taxon>Pseudomonadota</taxon>
        <taxon>Alphaproteobacteria</taxon>
        <taxon>Hyphomicrobiales</taxon>
        <taxon>Methylobacteriaceae</taxon>
        <taxon>Methylobacterium</taxon>
    </lineage>
</organism>
<sequence length="67" mass="7358">MSDADTVPVWARRRFQRLVGRGLTAALARRIVMPSRMPAGPLPAEEVPPAPRSLIRYPVLAYSSDAV</sequence>